<dbReference type="Proteomes" id="UP000006727">
    <property type="component" value="Chromosome 19"/>
</dbReference>
<protein>
    <submittedName>
        <fullName evidence="1 2">Uncharacterized protein</fullName>
    </submittedName>
</protein>
<dbReference type="Gramene" id="Pp3c19_17620V3.2">
    <property type="protein sequence ID" value="Pp3c19_17620V3.2"/>
    <property type="gene ID" value="Pp3c19_17620"/>
</dbReference>
<sequence>MSSKQELDSRAAAGETVVPGELVARAWRHSRISLRGGAREARLAPSSWVTTATSRWARRAGLPRMKCPAAKPRRLPVRDRRDQVYKSVVTF</sequence>
<gene>
    <name evidence="2" type="primary">LOC112295942</name>
    <name evidence="1" type="ORF">PHYPA_024265</name>
</gene>
<dbReference type="EnsemblPlants" id="Pp3c19_17620V3.1">
    <property type="protein sequence ID" value="Pp3c19_17620V3.1"/>
    <property type="gene ID" value="Pp3c19_17620"/>
</dbReference>
<proteinExistence type="predicted"/>
<dbReference type="AlphaFoldDB" id="A0A2K1IYU3"/>
<dbReference type="EnsemblPlants" id="Pp3c19_17620V3.2">
    <property type="protein sequence ID" value="Pp3c19_17620V3.2"/>
    <property type="gene ID" value="Pp3c19_17620"/>
</dbReference>
<keyword evidence="3" id="KW-1185">Reference proteome</keyword>
<accession>A0A2K1IYU3</accession>
<evidence type="ECO:0000313" key="2">
    <source>
        <dbReference type="EnsemblPlants" id="Pp3c19_17620V3.1"/>
    </source>
</evidence>
<reference evidence="1 3" key="2">
    <citation type="journal article" date="2018" name="Plant J.">
        <title>The Physcomitrella patens chromosome-scale assembly reveals moss genome structure and evolution.</title>
        <authorList>
            <person name="Lang D."/>
            <person name="Ullrich K.K."/>
            <person name="Murat F."/>
            <person name="Fuchs J."/>
            <person name="Jenkins J."/>
            <person name="Haas F.B."/>
            <person name="Piednoel M."/>
            <person name="Gundlach H."/>
            <person name="Van Bel M."/>
            <person name="Meyberg R."/>
            <person name="Vives C."/>
            <person name="Morata J."/>
            <person name="Symeonidi A."/>
            <person name="Hiss M."/>
            <person name="Muchero W."/>
            <person name="Kamisugi Y."/>
            <person name="Saleh O."/>
            <person name="Blanc G."/>
            <person name="Decker E.L."/>
            <person name="van Gessel N."/>
            <person name="Grimwood J."/>
            <person name="Hayes R.D."/>
            <person name="Graham S.W."/>
            <person name="Gunter L.E."/>
            <person name="McDaniel S.F."/>
            <person name="Hoernstein S.N.W."/>
            <person name="Larsson A."/>
            <person name="Li F.W."/>
            <person name="Perroud P.F."/>
            <person name="Phillips J."/>
            <person name="Ranjan P."/>
            <person name="Rokshar D.S."/>
            <person name="Rothfels C.J."/>
            <person name="Schneider L."/>
            <person name="Shu S."/>
            <person name="Stevenson D.W."/>
            <person name="Thummler F."/>
            <person name="Tillich M."/>
            <person name="Villarreal Aguilar J.C."/>
            <person name="Widiez T."/>
            <person name="Wong G.K."/>
            <person name="Wymore A."/>
            <person name="Zhang Y."/>
            <person name="Zimmer A.D."/>
            <person name="Quatrano R.S."/>
            <person name="Mayer K.F.X."/>
            <person name="Goodstein D."/>
            <person name="Casacuberta J.M."/>
            <person name="Vandepoele K."/>
            <person name="Reski R."/>
            <person name="Cuming A.C."/>
            <person name="Tuskan G.A."/>
            <person name="Maumus F."/>
            <person name="Salse J."/>
            <person name="Schmutz J."/>
            <person name="Rensing S.A."/>
        </authorList>
    </citation>
    <scope>NUCLEOTIDE SEQUENCE [LARGE SCALE GENOMIC DNA]</scope>
    <source>
        <strain evidence="2 3">cv. Gransden 2004</strain>
    </source>
</reference>
<name>A0A2K1IYU3_PHYPA</name>
<organism evidence="1">
    <name type="scientific">Physcomitrium patens</name>
    <name type="common">Spreading-leaved earth moss</name>
    <name type="synonym">Physcomitrella patens</name>
    <dbReference type="NCBI Taxonomy" id="3218"/>
    <lineage>
        <taxon>Eukaryota</taxon>
        <taxon>Viridiplantae</taxon>
        <taxon>Streptophyta</taxon>
        <taxon>Embryophyta</taxon>
        <taxon>Bryophyta</taxon>
        <taxon>Bryophytina</taxon>
        <taxon>Bryopsida</taxon>
        <taxon>Funariidae</taxon>
        <taxon>Funariales</taxon>
        <taxon>Funariaceae</taxon>
        <taxon>Physcomitrium</taxon>
    </lineage>
</organism>
<dbReference type="EMBL" id="ABEU02000019">
    <property type="protein sequence ID" value="PNR34448.1"/>
    <property type="molecule type" value="Genomic_DNA"/>
</dbReference>
<reference evidence="2" key="3">
    <citation type="submission" date="2020-12" db="UniProtKB">
        <authorList>
            <consortium name="EnsemblPlants"/>
        </authorList>
    </citation>
    <scope>IDENTIFICATION</scope>
</reference>
<dbReference type="Gramene" id="Pp3c19_17620V3.1">
    <property type="protein sequence ID" value="Pp3c19_17620V3.1"/>
    <property type="gene ID" value="Pp3c19_17620"/>
</dbReference>
<evidence type="ECO:0000313" key="1">
    <source>
        <dbReference type="EMBL" id="PNR34448.1"/>
    </source>
</evidence>
<evidence type="ECO:0000313" key="3">
    <source>
        <dbReference type="Proteomes" id="UP000006727"/>
    </source>
</evidence>
<reference evidence="1 3" key="1">
    <citation type="journal article" date="2008" name="Science">
        <title>The Physcomitrella genome reveals evolutionary insights into the conquest of land by plants.</title>
        <authorList>
            <person name="Rensing S."/>
            <person name="Lang D."/>
            <person name="Zimmer A."/>
            <person name="Terry A."/>
            <person name="Salamov A."/>
            <person name="Shapiro H."/>
            <person name="Nishiyama T."/>
            <person name="Perroud P.-F."/>
            <person name="Lindquist E."/>
            <person name="Kamisugi Y."/>
            <person name="Tanahashi T."/>
            <person name="Sakakibara K."/>
            <person name="Fujita T."/>
            <person name="Oishi K."/>
            <person name="Shin-I T."/>
            <person name="Kuroki Y."/>
            <person name="Toyoda A."/>
            <person name="Suzuki Y."/>
            <person name="Hashimoto A."/>
            <person name="Yamaguchi K."/>
            <person name="Sugano A."/>
            <person name="Kohara Y."/>
            <person name="Fujiyama A."/>
            <person name="Anterola A."/>
            <person name="Aoki S."/>
            <person name="Ashton N."/>
            <person name="Barbazuk W.B."/>
            <person name="Barker E."/>
            <person name="Bennetzen J."/>
            <person name="Bezanilla M."/>
            <person name="Blankenship R."/>
            <person name="Cho S.H."/>
            <person name="Dutcher S."/>
            <person name="Estelle M."/>
            <person name="Fawcett J.A."/>
            <person name="Gundlach H."/>
            <person name="Hanada K."/>
            <person name="Heyl A."/>
            <person name="Hicks K.A."/>
            <person name="Hugh J."/>
            <person name="Lohr M."/>
            <person name="Mayer K."/>
            <person name="Melkozernov A."/>
            <person name="Murata T."/>
            <person name="Nelson D."/>
            <person name="Pils B."/>
            <person name="Prigge M."/>
            <person name="Reiss B."/>
            <person name="Renner T."/>
            <person name="Rombauts S."/>
            <person name="Rushton P."/>
            <person name="Sanderfoot A."/>
            <person name="Schween G."/>
            <person name="Shiu S.-H."/>
            <person name="Stueber K."/>
            <person name="Theodoulou F.L."/>
            <person name="Tu H."/>
            <person name="Van de Peer Y."/>
            <person name="Verrier P.J."/>
            <person name="Waters E."/>
            <person name="Wood A."/>
            <person name="Yang L."/>
            <person name="Cove D."/>
            <person name="Cuming A."/>
            <person name="Hasebe M."/>
            <person name="Lucas S."/>
            <person name="Mishler D.B."/>
            <person name="Reski R."/>
            <person name="Grigoriev I."/>
            <person name="Quatrano R.S."/>
            <person name="Boore J.L."/>
        </authorList>
    </citation>
    <scope>NUCLEOTIDE SEQUENCE [LARGE SCALE GENOMIC DNA]</scope>
    <source>
        <strain evidence="2 3">cv. Gransden 2004</strain>
    </source>
</reference>